<accession>A0A1K2IUI2</accession>
<evidence type="ECO:0000256" key="1">
    <source>
        <dbReference type="ARBA" id="ARBA00023125"/>
    </source>
</evidence>
<dbReference type="InterPro" id="IPR019734">
    <property type="entry name" value="TPR_rpt"/>
</dbReference>
<evidence type="ECO:0000313" key="4">
    <source>
        <dbReference type="EMBL" id="SFZ95966.1"/>
    </source>
</evidence>
<dbReference type="AlphaFoldDB" id="A0A1K2IUI2"/>
<dbReference type="EMBL" id="FPKW01000014">
    <property type="protein sequence ID" value="SFZ95966.1"/>
    <property type="molecule type" value="Genomic_DNA"/>
</dbReference>
<keyword evidence="5" id="KW-1185">Reference proteome</keyword>
<dbReference type="GO" id="GO:0003700">
    <property type="term" value="F:DNA-binding transcription factor activity"/>
    <property type="evidence" value="ECO:0007669"/>
    <property type="project" value="InterPro"/>
</dbReference>
<sequence length="541" mass="63145">MTRIFQLLLFLFFAVNCSGPKKQEKYTQESVQKEIDKLEDLQYTDNPTAIMNMTKEIKKKAKAINFDLGVFNCNLLIMSNLHSLGKYKEMISLGKENDVLISTVKNSYDLAQYYTSMGTAYSNLGLVDEGRSYLNKALEYNNKVPKSNEKYLQLATIYGILAFDVAMRNKSLLPGPTKKYYLKELWALKQVDDSDKFKSKKNRILSFLYLNLGIISNQQNRADEAENYFHKSLDVCKKFGITKETPLIVHNEMSWLLYDQKRYDSCIVYAYKGLIFEKNNSKATVRRDLYEVLYKSYSEKGDAENSSKYTKLYMKLNDSILDAQEVAINEPVKNLIEKKEDDHKDNLTIILVIIGGVAAALAILIFFLWRRNQKVLHSRYEKIITELKYKDKKILVFEQNTDLKTIEFERKSYIHDNTINQLLLKLDKFEKSERFLKKDMNLSYLASSFDTNPNYLSTIINQHKGKNFNNYLNGLRIHYLVKVLYKEPIFRQYKISYLSEYCGFASRDVFGIAFKKETGMTPSYFIDQLKIDLQNDVEKTC</sequence>
<gene>
    <name evidence="4" type="ORF">SAMN05216324_11475</name>
</gene>
<evidence type="ECO:0000256" key="2">
    <source>
        <dbReference type="SAM" id="Phobius"/>
    </source>
</evidence>
<dbReference type="Pfam" id="PF12833">
    <property type="entry name" value="HTH_18"/>
    <property type="match status" value="1"/>
</dbReference>
<dbReference type="SUPFAM" id="SSF48452">
    <property type="entry name" value="TPR-like"/>
    <property type="match status" value="1"/>
</dbReference>
<feature type="domain" description="HTH araC/xylS-type" evidence="3">
    <location>
        <begin position="436"/>
        <end position="528"/>
    </location>
</feature>
<dbReference type="InterPro" id="IPR018060">
    <property type="entry name" value="HTH_AraC"/>
</dbReference>
<dbReference type="PANTHER" id="PTHR43280:SF34">
    <property type="entry name" value="ARAC-FAMILY TRANSCRIPTIONAL REGULATOR"/>
    <property type="match status" value="1"/>
</dbReference>
<evidence type="ECO:0000313" key="5">
    <source>
        <dbReference type="Proteomes" id="UP000182034"/>
    </source>
</evidence>
<dbReference type="Gene3D" id="1.10.10.60">
    <property type="entry name" value="Homeodomain-like"/>
    <property type="match status" value="2"/>
</dbReference>
<dbReference type="GO" id="GO:0043565">
    <property type="term" value="F:sequence-specific DNA binding"/>
    <property type="evidence" value="ECO:0007669"/>
    <property type="project" value="InterPro"/>
</dbReference>
<dbReference type="Pfam" id="PF13374">
    <property type="entry name" value="TPR_10"/>
    <property type="match status" value="1"/>
</dbReference>
<dbReference type="Proteomes" id="UP000182034">
    <property type="component" value="Unassembled WGS sequence"/>
</dbReference>
<organism evidence="4 5">
    <name type="scientific">Chryseobacterium limigenitum</name>
    <dbReference type="NCBI Taxonomy" id="1612149"/>
    <lineage>
        <taxon>Bacteria</taxon>
        <taxon>Pseudomonadati</taxon>
        <taxon>Bacteroidota</taxon>
        <taxon>Flavobacteriia</taxon>
        <taxon>Flavobacteriales</taxon>
        <taxon>Weeksellaceae</taxon>
        <taxon>Chryseobacterium group</taxon>
        <taxon>Chryseobacterium</taxon>
    </lineage>
</organism>
<keyword evidence="2" id="KW-0472">Membrane</keyword>
<dbReference type="InterPro" id="IPR011990">
    <property type="entry name" value="TPR-like_helical_dom_sf"/>
</dbReference>
<dbReference type="SMART" id="SM00028">
    <property type="entry name" value="TPR"/>
    <property type="match status" value="3"/>
</dbReference>
<keyword evidence="2" id="KW-1133">Transmembrane helix</keyword>
<dbReference type="Gene3D" id="1.25.40.10">
    <property type="entry name" value="Tetratricopeptide repeat domain"/>
    <property type="match status" value="2"/>
</dbReference>
<dbReference type="RefSeq" id="WP_072411431.1">
    <property type="nucleotide sequence ID" value="NZ_FPKW01000014.1"/>
</dbReference>
<dbReference type="STRING" id="1612149.SAMN05216324_11475"/>
<feature type="transmembrane region" description="Helical" evidence="2">
    <location>
        <begin position="347"/>
        <end position="369"/>
    </location>
</feature>
<keyword evidence="1" id="KW-0238">DNA-binding</keyword>
<protein>
    <submittedName>
        <fullName evidence="4">Tetratricopeptide repeat-containing protein</fullName>
    </submittedName>
</protein>
<proteinExistence type="predicted"/>
<dbReference type="PROSITE" id="PS01124">
    <property type="entry name" value="HTH_ARAC_FAMILY_2"/>
    <property type="match status" value="1"/>
</dbReference>
<name>A0A1K2IUI2_9FLAO</name>
<keyword evidence="2" id="KW-0812">Transmembrane</keyword>
<dbReference type="SMART" id="SM00342">
    <property type="entry name" value="HTH_ARAC"/>
    <property type="match status" value="1"/>
</dbReference>
<dbReference type="OrthoDB" id="5295174at2"/>
<evidence type="ECO:0000259" key="3">
    <source>
        <dbReference type="PROSITE" id="PS01124"/>
    </source>
</evidence>
<dbReference type="PANTHER" id="PTHR43280">
    <property type="entry name" value="ARAC-FAMILY TRANSCRIPTIONAL REGULATOR"/>
    <property type="match status" value="1"/>
</dbReference>
<reference evidence="5" key="1">
    <citation type="submission" date="2016-10" db="EMBL/GenBank/DDBJ databases">
        <authorList>
            <person name="Varghese N."/>
            <person name="Submissions S."/>
        </authorList>
    </citation>
    <scope>NUCLEOTIDE SEQUENCE [LARGE SCALE GENOMIC DNA]</scope>
    <source>
        <strain evidence="5">SUR2</strain>
    </source>
</reference>